<keyword evidence="5" id="KW-0369">Histidine metabolism</keyword>
<dbReference type="NCBIfam" id="TIGR01224">
    <property type="entry name" value="hutI"/>
    <property type="match status" value="1"/>
</dbReference>
<dbReference type="Gene3D" id="2.30.40.10">
    <property type="entry name" value="Urease, subunit C, domain 1"/>
    <property type="match status" value="1"/>
</dbReference>
<dbReference type="FunFam" id="3.20.20.140:FF:000007">
    <property type="entry name" value="Imidazolonepropionase"/>
    <property type="match status" value="1"/>
</dbReference>
<dbReference type="EMBL" id="UINC01002256">
    <property type="protein sequence ID" value="SUZ94673.1"/>
    <property type="molecule type" value="Genomic_DNA"/>
</dbReference>
<dbReference type="SUPFAM" id="SSF51338">
    <property type="entry name" value="Composite domain of metallo-dependent hydrolases"/>
    <property type="match status" value="1"/>
</dbReference>
<dbReference type="InterPro" id="IPR006680">
    <property type="entry name" value="Amidohydro-rel"/>
</dbReference>
<evidence type="ECO:0000256" key="6">
    <source>
        <dbReference type="ARBA" id="ARBA00022833"/>
    </source>
</evidence>
<evidence type="ECO:0000256" key="7">
    <source>
        <dbReference type="ARBA" id="ARBA00023004"/>
    </source>
</evidence>
<keyword evidence="4" id="KW-0378">Hydrolase</keyword>
<keyword evidence="3" id="KW-0479">Metal-binding</keyword>
<evidence type="ECO:0000256" key="4">
    <source>
        <dbReference type="ARBA" id="ARBA00022801"/>
    </source>
</evidence>
<dbReference type="InterPro" id="IPR011059">
    <property type="entry name" value="Metal-dep_hydrolase_composite"/>
</dbReference>
<organism evidence="9">
    <name type="scientific">marine metagenome</name>
    <dbReference type="NCBI Taxonomy" id="408172"/>
    <lineage>
        <taxon>unclassified sequences</taxon>
        <taxon>metagenomes</taxon>
        <taxon>ecological metagenomes</taxon>
    </lineage>
</organism>
<gene>
    <name evidence="9" type="ORF">METZ01_LOCUS47527</name>
</gene>
<evidence type="ECO:0000256" key="2">
    <source>
        <dbReference type="ARBA" id="ARBA00012864"/>
    </source>
</evidence>
<dbReference type="GO" id="GO:0050480">
    <property type="term" value="F:imidazolonepropionase activity"/>
    <property type="evidence" value="ECO:0007669"/>
    <property type="project" value="UniProtKB-EC"/>
</dbReference>
<evidence type="ECO:0000256" key="3">
    <source>
        <dbReference type="ARBA" id="ARBA00022723"/>
    </source>
</evidence>
<dbReference type="AlphaFoldDB" id="A0A381S0I0"/>
<dbReference type="PANTHER" id="PTHR42752">
    <property type="entry name" value="IMIDAZOLONEPROPIONASE"/>
    <property type="match status" value="1"/>
</dbReference>
<keyword evidence="7" id="KW-0408">Iron</keyword>
<dbReference type="Pfam" id="PF01979">
    <property type="entry name" value="Amidohydro_1"/>
    <property type="match status" value="1"/>
</dbReference>
<keyword evidence="6" id="KW-0862">Zinc</keyword>
<dbReference type="GO" id="GO:0005737">
    <property type="term" value="C:cytoplasm"/>
    <property type="evidence" value="ECO:0007669"/>
    <property type="project" value="InterPro"/>
</dbReference>
<dbReference type="CDD" id="cd01296">
    <property type="entry name" value="Imidazolone-5PH"/>
    <property type="match status" value="1"/>
</dbReference>
<evidence type="ECO:0000259" key="8">
    <source>
        <dbReference type="Pfam" id="PF01979"/>
    </source>
</evidence>
<dbReference type="SUPFAM" id="SSF51556">
    <property type="entry name" value="Metallo-dependent hydrolases"/>
    <property type="match status" value="1"/>
</dbReference>
<name>A0A381S0I0_9ZZZZ</name>
<evidence type="ECO:0000313" key="9">
    <source>
        <dbReference type="EMBL" id="SUZ94673.1"/>
    </source>
</evidence>
<comment type="pathway">
    <text evidence="1">Amino-acid degradation.</text>
</comment>
<dbReference type="EC" id="3.5.2.7" evidence="2"/>
<protein>
    <recommendedName>
        <fullName evidence="2">imidazolonepropionase</fullName>
        <ecNumber evidence="2">3.5.2.7</ecNumber>
    </recommendedName>
</protein>
<dbReference type="InterPro" id="IPR032466">
    <property type="entry name" value="Metal_Hydrolase"/>
</dbReference>
<feature type="domain" description="Amidohydrolase-related" evidence="8">
    <location>
        <begin position="65"/>
        <end position="405"/>
    </location>
</feature>
<sequence>MPRWENLWVNANLATMATPIPSLGLIQNAAIAVNSGRIAWIGSMDDLPTPHSHLAHTFTDVKKHWITPGLIDCHTHLIFGGQRSNEYQRRLQGESYESIARAGGGIVSTVAATRKTTASVLQGAASSRLARLHTEGITTVEIKSGYGLDTMTELKMLQVGRKLESDFPGTIQLTFLGAHAVPREFIARPDDYIDIICKEMLPQVVDLELADAVDAFCEGIAFTPSQVERVFETAQKSGLPIKLHADQLSDLGGAALAARFGALSADHLEHAAEEGIAAMATSGTTAVLLPGAWYFTHATKLPPIESFRAHGVPMAIATDCNPGSSPATSLLLMLNMACTLFRFTIEEALLGVTRHAAGALGLSKQIGMLEVGHRADLAIWDIQEPAELCYWMGANPCVEVICAGQAMRNHRF</sequence>
<reference evidence="9" key="1">
    <citation type="submission" date="2018-05" db="EMBL/GenBank/DDBJ databases">
        <authorList>
            <person name="Lanie J.A."/>
            <person name="Ng W.-L."/>
            <person name="Kazmierczak K.M."/>
            <person name="Andrzejewski T.M."/>
            <person name="Davidsen T.M."/>
            <person name="Wayne K.J."/>
            <person name="Tettelin H."/>
            <person name="Glass J.I."/>
            <person name="Rusch D."/>
            <person name="Podicherti R."/>
            <person name="Tsui H.-C.T."/>
            <person name="Winkler M.E."/>
        </authorList>
    </citation>
    <scope>NUCLEOTIDE SEQUENCE</scope>
</reference>
<dbReference type="PANTHER" id="PTHR42752:SF1">
    <property type="entry name" value="IMIDAZOLONEPROPIONASE-RELATED"/>
    <property type="match status" value="1"/>
</dbReference>
<dbReference type="GO" id="GO:0019556">
    <property type="term" value="P:L-histidine catabolic process to glutamate and formamide"/>
    <property type="evidence" value="ECO:0007669"/>
    <property type="project" value="InterPro"/>
</dbReference>
<dbReference type="Gene3D" id="3.20.20.140">
    <property type="entry name" value="Metal-dependent hydrolases"/>
    <property type="match status" value="1"/>
</dbReference>
<evidence type="ECO:0000256" key="1">
    <source>
        <dbReference type="ARBA" id="ARBA00005023"/>
    </source>
</evidence>
<proteinExistence type="inferred from homology"/>
<dbReference type="InterPro" id="IPR005920">
    <property type="entry name" value="HutI"/>
</dbReference>
<dbReference type="GO" id="GO:0046872">
    <property type="term" value="F:metal ion binding"/>
    <property type="evidence" value="ECO:0007669"/>
    <property type="project" value="UniProtKB-KW"/>
</dbReference>
<dbReference type="HAMAP" id="MF_00372">
    <property type="entry name" value="HutI"/>
    <property type="match status" value="1"/>
</dbReference>
<accession>A0A381S0I0</accession>
<evidence type="ECO:0000256" key="5">
    <source>
        <dbReference type="ARBA" id="ARBA00022808"/>
    </source>
</evidence>